<dbReference type="AlphaFoldDB" id="A0A3A1V3J9"/>
<dbReference type="Pfam" id="PF07833">
    <property type="entry name" value="Cu_amine_oxidN1"/>
    <property type="match status" value="1"/>
</dbReference>
<evidence type="ECO:0000313" key="3">
    <source>
        <dbReference type="EMBL" id="RIX53952.1"/>
    </source>
</evidence>
<accession>A0A3A1V3J9</accession>
<dbReference type="Proteomes" id="UP000266482">
    <property type="component" value="Unassembled WGS sequence"/>
</dbReference>
<gene>
    <name evidence="3" type="ORF">D3P08_06785</name>
</gene>
<dbReference type="SUPFAM" id="SSF55383">
    <property type="entry name" value="Copper amine oxidase, domain N"/>
    <property type="match status" value="1"/>
</dbReference>
<evidence type="ECO:0000256" key="1">
    <source>
        <dbReference type="SAM" id="SignalP"/>
    </source>
</evidence>
<comment type="caution">
    <text evidence="3">The sequence shown here is derived from an EMBL/GenBank/DDBJ whole genome shotgun (WGS) entry which is preliminary data.</text>
</comment>
<name>A0A3A1V3J9_9BACL</name>
<sequence length="768" mass="84530">MNRKTIAALIIPFILLGALLAPLSAANAQSSVEDSITLQEPAVTLGDGWTLDTTFSSETPYALAFGNGEYVAVGPYGTVMKSTDGQSWKALSKFQNYQLTSIEWDGSKYVMFGANAAYENDASYKPAEAFISKDALTWTKIGFKPGEPIQQLIWGNNEFVALGTSKVFTSKDGENWTTAVTLQKNGYFALGFAHDTYFLTSYDDNTVRISKDGLKWTSKKYDTAAGVQYRIWANNQYIGVGNGIYTSADGVTWKKQSKSPAGATLTFIVHNGSTFIATGYTDMVEGAARQVAYTSTDGVNWKKHDLANLQANIYILYPVKGGFAGIGSNDRQDSPDGTYSIFTKDGSSWSYRLAGTSYGTEFGGIATNGKRTVAVGLNGMVIYTDDGITWKGSNPFPYQERLGRTHLFDVVWGAGKFVAAANGGIYTSANGVSWKKEKVPFRDQYGGLRNIVWTGKFFVASSQVDGVYTSKDAVNWTKVESVSKDTYWLTSSVWDGKRLLGAVRVHDFSDGVGSTKIMQTTNGTTWSTVQTIEIDQALIAWNGKQYIAVDQYRANEVYVSKDGMKWTKSKTNLGENDNFEFITSFDGYFVALNDSMKEINGEYVNYDAYYVSQDGIAWREVRIPQADLAVSGSKIMKDGVKAYGKYIFVGYNGLIMRASELQFQDPIRILINGEELKLSSELGKPYIADGTSYVPLKAIGEALGYEVTWNTDKKEVTLERDGELTYFSNGVVLKNGRSYVKLRALTEFLGYTVDFVKANGVSTITIDK</sequence>
<dbReference type="InterPro" id="IPR036582">
    <property type="entry name" value="Mao_N_sf"/>
</dbReference>
<dbReference type="InterPro" id="IPR012854">
    <property type="entry name" value="Cu_amine_oxidase-like_N"/>
</dbReference>
<feature type="chain" id="PRO_5017308937" description="Copper amine oxidase-like N-terminal domain-containing protein" evidence="1">
    <location>
        <begin position="29"/>
        <end position="768"/>
    </location>
</feature>
<dbReference type="OrthoDB" id="6987826at2"/>
<evidence type="ECO:0000259" key="2">
    <source>
        <dbReference type="Pfam" id="PF07833"/>
    </source>
</evidence>
<protein>
    <recommendedName>
        <fullName evidence="2">Copper amine oxidase-like N-terminal domain-containing protein</fullName>
    </recommendedName>
</protein>
<dbReference type="RefSeq" id="WP_119598698.1">
    <property type="nucleotide sequence ID" value="NZ_QXQA01000003.1"/>
</dbReference>
<dbReference type="InterPro" id="IPR036278">
    <property type="entry name" value="Sialidase_sf"/>
</dbReference>
<dbReference type="Gene3D" id="3.30.457.10">
    <property type="entry name" value="Copper amine oxidase-like, N-terminal domain"/>
    <property type="match status" value="1"/>
</dbReference>
<proteinExistence type="predicted"/>
<reference evidence="3 4" key="1">
    <citation type="submission" date="2018-09" db="EMBL/GenBank/DDBJ databases">
        <title>Paenibacillus aracenensis nov. sp. isolated from a cave in southern Spain.</title>
        <authorList>
            <person name="Jurado V."/>
            <person name="Gutierrez-Patricio S."/>
            <person name="Gonzalez-Pimentel J.L."/>
            <person name="Miller A.Z."/>
            <person name="Laiz L."/>
            <person name="Saiz-Jimenez C."/>
        </authorList>
    </citation>
    <scope>NUCLEOTIDE SEQUENCE [LARGE SCALE GENOMIC DNA]</scope>
    <source>
        <strain evidence="3 4">DSM 22867</strain>
    </source>
</reference>
<feature type="signal peptide" evidence="1">
    <location>
        <begin position="1"/>
        <end position="28"/>
    </location>
</feature>
<keyword evidence="4" id="KW-1185">Reference proteome</keyword>
<dbReference type="SUPFAM" id="SSF110296">
    <property type="entry name" value="Oligoxyloglucan reducing end-specific cellobiohydrolase"/>
    <property type="match status" value="1"/>
</dbReference>
<feature type="domain" description="Copper amine oxidase-like N-terminal" evidence="2">
    <location>
        <begin position="671"/>
        <end position="760"/>
    </location>
</feature>
<keyword evidence="1" id="KW-0732">Signal</keyword>
<evidence type="ECO:0000313" key="4">
    <source>
        <dbReference type="Proteomes" id="UP000266482"/>
    </source>
</evidence>
<organism evidence="3 4">
    <name type="scientific">Paenibacillus nanensis</name>
    <dbReference type="NCBI Taxonomy" id="393251"/>
    <lineage>
        <taxon>Bacteria</taxon>
        <taxon>Bacillati</taxon>
        <taxon>Bacillota</taxon>
        <taxon>Bacilli</taxon>
        <taxon>Bacillales</taxon>
        <taxon>Paenibacillaceae</taxon>
        <taxon>Paenibacillus</taxon>
    </lineage>
</organism>
<dbReference type="EMBL" id="QXQA01000003">
    <property type="protein sequence ID" value="RIX53952.1"/>
    <property type="molecule type" value="Genomic_DNA"/>
</dbReference>
<dbReference type="SUPFAM" id="SSF50939">
    <property type="entry name" value="Sialidases"/>
    <property type="match status" value="2"/>
</dbReference>